<organism evidence="1">
    <name type="scientific">marine sediment metagenome</name>
    <dbReference type="NCBI Taxonomy" id="412755"/>
    <lineage>
        <taxon>unclassified sequences</taxon>
        <taxon>metagenomes</taxon>
        <taxon>ecological metagenomes</taxon>
    </lineage>
</organism>
<dbReference type="EMBL" id="LAZR01061188">
    <property type="protein sequence ID" value="KKK64083.1"/>
    <property type="molecule type" value="Genomic_DNA"/>
</dbReference>
<sequence>MKLEQLIILLPCHSLEDFTLRRSTDEAEQLLCAWSSLWHPALLADAQVVPGWRPAEDPPEDLAGHLVTLPDCCKELLPADWLETAEASGACVLHGMQDRRQMVAAALEHLDEPDAKVDPEIVADFHA</sequence>
<feature type="non-terminal residue" evidence="1">
    <location>
        <position position="127"/>
    </location>
</feature>
<dbReference type="AlphaFoldDB" id="A0A0F8X5L4"/>
<accession>A0A0F8X5L4</accession>
<proteinExistence type="predicted"/>
<protein>
    <submittedName>
        <fullName evidence="1">Uncharacterized protein</fullName>
    </submittedName>
</protein>
<name>A0A0F8X5L4_9ZZZZ</name>
<gene>
    <name evidence="1" type="ORF">LCGC14_2987790</name>
</gene>
<comment type="caution">
    <text evidence="1">The sequence shown here is derived from an EMBL/GenBank/DDBJ whole genome shotgun (WGS) entry which is preliminary data.</text>
</comment>
<evidence type="ECO:0000313" key="1">
    <source>
        <dbReference type="EMBL" id="KKK64083.1"/>
    </source>
</evidence>
<reference evidence="1" key="1">
    <citation type="journal article" date="2015" name="Nature">
        <title>Complex archaea that bridge the gap between prokaryotes and eukaryotes.</title>
        <authorList>
            <person name="Spang A."/>
            <person name="Saw J.H."/>
            <person name="Jorgensen S.L."/>
            <person name="Zaremba-Niedzwiedzka K."/>
            <person name="Martijn J."/>
            <person name="Lind A.E."/>
            <person name="van Eijk R."/>
            <person name="Schleper C."/>
            <person name="Guy L."/>
            <person name="Ettema T.J."/>
        </authorList>
    </citation>
    <scope>NUCLEOTIDE SEQUENCE</scope>
</reference>